<organism evidence="1 2">
    <name type="scientific">Leptolyngbya cf. ectocarpi LEGE 11479</name>
    <dbReference type="NCBI Taxonomy" id="1828722"/>
    <lineage>
        <taxon>Bacteria</taxon>
        <taxon>Bacillati</taxon>
        <taxon>Cyanobacteriota</taxon>
        <taxon>Cyanophyceae</taxon>
        <taxon>Leptolyngbyales</taxon>
        <taxon>Leptolyngbyaceae</taxon>
        <taxon>Leptolyngbya group</taxon>
        <taxon>Leptolyngbya</taxon>
    </lineage>
</organism>
<dbReference type="AlphaFoldDB" id="A0A929A054"/>
<dbReference type="Proteomes" id="UP000615026">
    <property type="component" value="Unassembled WGS sequence"/>
</dbReference>
<keyword evidence="2" id="KW-1185">Reference proteome</keyword>
<evidence type="ECO:0000313" key="1">
    <source>
        <dbReference type="EMBL" id="MBE9070586.1"/>
    </source>
</evidence>
<proteinExistence type="predicted"/>
<reference evidence="1" key="1">
    <citation type="submission" date="2020-10" db="EMBL/GenBank/DDBJ databases">
        <authorList>
            <person name="Castelo-Branco R."/>
            <person name="Eusebio N."/>
            <person name="Adriana R."/>
            <person name="Vieira A."/>
            <person name="Brugerolle De Fraissinette N."/>
            <person name="Rezende De Castro R."/>
            <person name="Schneider M.P."/>
            <person name="Vasconcelos V."/>
            <person name="Leao P.N."/>
        </authorList>
    </citation>
    <scope>NUCLEOTIDE SEQUENCE</scope>
    <source>
        <strain evidence="1">LEGE 11479</strain>
    </source>
</reference>
<gene>
    <name evidence="1" type="ORF">IQ260_28500</name>
</gene>
<accession>A0A929A054</accession>
<evidence type="ECO:0000313" key="2">
    <source>
        <dbReference type="Proteomes" id="UP000615026"/>
    </source>
</evidence>
<comment type="caution">
    <text evidence="1">The sequence shown here is derived from an EMBL/GenBank/DDBJ whole genome shotgun (WGS) entry which is preliminary data.</text>
</comment>
<dbReference type="EMBL" id="JADEXP010000470">
    <property type="protein sequence ID" value="MBE9070586.1"/>
    <property type="molecule type" value="Genomic_DNA"/>
</dbReference>
<name>A0A929A054_LEPEC</name>
<sequence length="135" mass="15111">MDMPIYGRTSSDDLIRGAESMVSQTINRHFDANPGLAEIEVVVLGNRNGDVIPVLTTAVSRTQWQENSQVSAWTKYYSAYALIRRHDRQPTQVATVASRRSAYASSQVIAVQFERQFDLGQLTGRTIQAYTDLVD</sequence>
<protein>
    <submittedName>
        <fullName evidence="1">Uncharacterized protein</fullName>
    </submittedName>
</protein>